<accession>A0A1W0XFF8</accession>
<dbReference type="AlphaFoldDB" id="A0A1W0XFF8"/>
<comment type="caution">
    <text evidence="1">The sequence shown here is derived from an EMBL/GenBank/DDBJ whole genome shotgun (WGS) entry which is preliminary data.</text>
</comment>
<protein>
    <submittedName>
        <fullName evidence="1">Uncharacterized protein</fullName>
    </submittedName>
</protein>
<proteinExistence type="predicted"/>
<organism evidence="1 2">
    <name type="scientific">Hypsibius exemplaris</name>
    <name type="common">Freshwater tardigrade</name>
    <dbReference type="NCBI Taxonomy" id="2072580"/>
    <lineage>
        <taxon>Eukaryota</taxon>
        <taxon>Metazoa</taxon>
        <taxon>Ecdysozoa</taxon>
        <taxon>Tardigrada</taxon>
        <taxon>Eutardigrada</taxon>
        <taxon>Parachela</taxon>
        <taxon>Hypsibioidea</taxon>
        <taxon>Hypsibiidae</taxon>
        <taxon>Hypsibius</taxon>
    </lineage>
</organism>
<evidence type="ECO:0000313" key="1">
    <source>
        <dbReference type="EMBL" id="OQV26091.1"/>
    </source>
</evidence>
<reference evidence="2" key="1">
    <citation type="submission" date="2017-01" db="EMBL/GenBank/DDBJ databases">
        <title>Comparative genomics of anhydrobiosis in the tardigrade Hypsibius dujardini.</title>
        <authorList>
            <person name="Yoshida Y."/>
            <person name="Koutsovoulos G."/>
            <person name="Laetsch D."/>
            <person name="Stevens L."/>
            <person name="Kumar S."/>
            <person name="Horikawa D."/>
            <person name="Ishino K."/>
            <person name="Komine S."/>
            <person name="Tomita M."/>
            <person name="Blaxter M."/>
            <person name="Arakawa K."/>
        </authorList>
    </citation>
    <scope>NUCLEOTIDE SEQUENCE [LARGE SCALE GENOMIC DNA]</scope>
    <source>
        <strain evidence="2">Z151</strain>
    </source>
</reference>
<dbReference type="EMBL" id="MTYJ01000001">
    <property type="protein sequence ID" value="OQV26091.1"/>
    <property type="molecule type" value="Genomic_DNA"/>
</dbReference>
<keyword evidence="2" id="KW-1185">Reference proteome</keyword>
<name>A0A1W0XFF8_HYPEX</name>
<sequence length="81" mass="9832">MKRERNGRLQHVILMWQNHNKFHQTPHDLTRTVPVFPSFLPFPLCFVDLILCHQFGYFHTLEHLSPSWSPCPRRRIRPSKR</sequence>
<gene>
    <name evidence="1" type="ORF">BV898_00218</name>
</gene>
<dbReference type="Proteomes" id="UP000192578">
    <property type="component" value="Unassembled WGS sequence"/>
</dbReference>
<evidence type="ECO:0000313" key="2">
    <source>
        <dbReference type="Proteomes" id="UP000192578"/>
    </source>
</evidence>